<dbReference type="OrthoDB" id="5781878at2759"/>
<dbReference type="AlphaFoldDB" id="A0A9N9WFA5"/>
<proteinExistence type="predicted"/>
<dbReference type="GO" id="GO:0031012">
    <property type="term" value="C:extracellular matrix"/>
    <property type="evidence" value="ECO:0007669"/>
    <property type="project" value="TreeGrafter"/>
</dbReference>
<dbReference type="Gene3D" id="2.20.100.10">
    <property type="entry name" value="Thrombospondin type-1 (TSP1) repeat"/>
    <property type="match status" value="1"/>
</dbReference>
<dbReference type="InterPro" id="IPR036383">
    <property type="entry name" value="TSP1_rpt_sf"/>
</dbReference>
<sequence length="122" mass="13554">MCPPADRPDRITSLGKFDKKRPYVARRSGAAADRGGWSQWSEWSLCSRTCDGGVSRQLRTCSSPAGCRGEPVRYKICNMQGKKITEYYNQFSGYCTNSELTALAEHRNRRNQTVSAAVATPA</sequence>
<dbReference type="GO" id="GO:0004222">
    <property type="term" value="F:metalloendopeptidase activity"/>
    <property type="evidence" value="ECO:0007669"/>
    <property type="project" value="TreeGrafter"/>
</dbReference>
<keyword evidence="2" id="KW-0964">Secreted</keyword>
<dbReference type="Pfam" id="PF00090">
    <property type="entry name" value="TSP_1"/>
    <property type="match status" value="1"/>
</dbReference>
<dbReference type="InterPro" id="IPR000884">
    <property type="entry name" value="TSP1_rpt"/>
</dbReference>
<dbReference type="SMART" id="SM00209">
    <property type="entry name" value="TSP1"/>
    <property type="match status" value="1"/>
</dbReference>
<dbReference type="PANTHER" id="PTHR13723:SF281">
    <property type="entry name" value="PAPILIN"/>
    <property type="match status" value="1"/>
</dbReference>
<reference evidence="3" key="2">
    <citation type="submission" date="2022-10" db="EMBL/GenBank/DDBJ databases">
        <authorList>
            <consortium name="ENA_rothamsted_submissions"/>
            <consortium name="culmorum"/>
            <person name="King R."/>
        </authorList>
    </citation>
    <scope>NUCLEOTIDE SEQUENCE</scope>
</reference>
<dbReference type="EMBL" id="OU893335">
    <property type="protein sequence ID" value="CAG9792563.1"/>
    <property type="molecule type" value="Genomic_DNA"/>
</dbReference>
<reference evidence="3" key="1">
    <citation type="submission" date="2021-12" db="EMBL/GenBank/DDBJ databases">
        <authorList>
            <person name="King R."/>
        </authorList>
    </citation>
    <scope>NUCLEOTIDE SEQUENCE</scope>
</reference>
<evidence type="ECO:0000313" key="3">
    <source>
        <dbReference type="EMBL" id="CAG9792563.1"/>
    </source>
</evidence>
<keyword evidence="4" id="KW-1185">Reference proteome</keyword>
<gene>
    <name evidence="3" type="ORF">DIATSA_LOCUS10083</name>
</gene>
<dbReference type="GO" id="GO:0006508">
    <property type="term" value="P:proteolysis"/>
    <property type="evidence" value="ECO:0007669"/>
    <property type="project" value="TreeGrafter"/>
</dbReference>
<dbReference type="PANTHER" id="PTHR13723">
    <property type="entry name" value="ADAMTS A DISINTEGRIN AND METALLOPROTEASE WITH THROMBOSPONDIN MOTIFS PROTEASE"/>
    <property type="match status" value="1"/>
</dbReference>
<evidence type="ECO:0000256" key="2">
    <source>
        <dbReference type="ARBA" id="ARBA00022525"/>
    </source>
</evidence>
<dbReference type="PRINTS" id="PR01705">
    <property type="entry name" value="TSP1REPEAT"/>
</dbReference>
<comment type="subcellular location">
    <subcellularLocation>
        <location evidence="1">Secreted</location>
    </subcellularLocation>
</comment>
<dbReference type="GO" id="GO:0005576">
    <property type="term" value="C:extracellular region"/>
    <property type="evidence" value="ECO:0007669"/>
    <property type="project" value="UniProtKB-SubCell"/>
</dbReference>
<dbReference type="SUPFAM" id="SSF82895">
    <property type="entry name" value="TSP-1 type 1 repeat"/>
    <property type="match status" value="1"/>
</dbReference>
<dbReference type="Proteomes" id="UP001153714">
    <property type="component" value="Chromosome 4"/>
</dbReference>
<evidence type="ECO:0000313" key="4">
    <source>
        <dbReference type="Proteomes" id="UP001153714"/>
    </source>
</evidence>
<organism evidence="3 4">
    <name type="scientific">Diatraea saccharalis</name>
    <name type="common">sugarcane borer</name>
    <dbReference type="NCBI Taxonomy" id="40085"/>
    <lineage>
        <taxon>Eukaryota</taxon>
        <taxon>Metazoa</taxon>
        <taxon>Ecdysozoa</taxon>
        <taxon>Arthropoda</taxon>
        <taxon>Hexapoda</taxon>
        <taxon>Insecta</taxon>
        <taxon>Pterygota</taxon>
        <taxon>Neoptera</taxon>
        <taxon>Endopterygota</taxon>
        <taxon>Lepidoptera</taxon>
        <taxon>Glossata</taxon>
        <taxon>Ditrysia</taxon>
        <taxon>Pyraloidea</taxon>
        <taxon>Crambidae</taxon>
        <taxon>Crambinae</taxon>
        <taxon>Diatraea</taxon>
    </lineage>
</organism>
<evidence type="ECO:0000256" key="1">
    <source>
        <dbReference type="ARBA" id="ARBA00004613"/>
    </source>
</evidence>
<dbReference type="PROSITE" id="PS50092">
    <property type="entry name" value="TSP1"/>
    <property type="match status" value="1"/>
</dbReference>
<protein>
    <submittedName>
        <fullName evidence="3">Uncharacterized protein</fullName>
    </submittedName>
</protein>
<accession>A0A9N9WFA5</accession>
<dbReference type="GO" id="GO:0030198">
    <property type="term" value="P:extracellular matrix organization"/>
    <property type="evidence" value="ECO:0007669"/>
    <property type="project" value="TreeGrafter"/>
</dbReference>
<name>A0A9N9WFA5_9NEOP</name>
<dbReference type="InterPro" id="IPR050439">
    <property type="entry name" value="ADAMTS_ADAMTS-like"/>
</dbReference>